<dbReference type="InterPro" id="IPR010640">
    <property type="entry name" value="Low_temperature_requirement_A"/>
</dbReference>
<protein>
    <recommendedName>
        <fullName evidence="3">Low temperature requirement protein A</fullName>
    </recommendedName>
</protein>
<evidence type="ECO:0000256" key="1">
    <source>
        <dbReference type="SAM" id="Phobius"/>
    </source>
</evidence>
<keyword evidence="1" id="KW-0812">Transmembrane</keyword>
<feature type="transmembrane region" description="Helical" evidence="1">
    <location>
        <begin position="227"/>
        <end position="245"/>
    </location>
</feature>
<feature type="transmembrane region" description="Helical" evidence="1">
    <location>
        <begin position="49"/>
        <end position="69"/>
    </location>
</feature>
<dbReference type="PANTHER" id="PTHR36840">
    <property type="entry name" value="BLL5714 PROTEIN"/>
    <property type="match status" value="1"/>
</dbReference>
<feature type="transmembrane region" description="Helical" evidence="1">
    <location>
        <begin position="325"/>
        <end position="346"/>
    </location>
</feature>
<feature type="transmembrane region" description="Helical" evidence="1">
    <location>
        <begin position="295"/>
        <end position="313"/>
    </location>
</feature>
<feature type="transmembrane region" description="Helical" evidence="1">
    <location>
        <begin position="105"/>
        <end position="125"/>
    </location>
</feature>
<keyword evidence="1" id="KW-1133">Transmembrane helix</keyword>
<feature type="transmembrane region" description="Helical" evidence="1">
    <location>
        <begin position="137"/>
        <end position="158"/>
    </location>
</feature>
<gene>
    <name evidence="2" type="ORF">MNBD_GAMMA24-2822</name>
</gene>
<sequence>MKRIGLNTDEGRHAVWLELFFDLVYVVALTRLTHIVVAGHNGHIETSDYLTFFALFVPVWWSWVGHTMYQNRFGTYDITDSLLTLLQMFFAVMLAYGVGNAFGETGVIFALAYAATRWVLVFMYMRVYLGNPDVRPIAGGLSFGFAVGSSCWVVSVFFPPPAMYILWIAGLVIELATPLLLRKQLARVPVHNTHLPERAGLFALLVMGESFLGLVSGADSYEFSEALILNLVFGFSIICAIWWLYFETLEKALTGNLQGAAHLFLYGHLPIYMGIGLLAAGVQRLVATNHSTNDLSSIFSFSLLLILVPLQFIHHQYISNKSGRLFFARGLLIVTSILVFVCLSSLLSNQLLAFMIVFMLIIYIRLESVDAIHS</sequence>
<evidence type="ECO:0000313" key="2">
    <source>
        <dbReference type="EMBL" id="VAX12516.1"/>
    </source>
</evidence>
<organism evidence="2">
    <name type="scientific">hydrothermal vent metagenome</name>
    <dbReference type="NCBI Taxonomy" id="652676"/>
    <lineage>
        <taxon>unclassified sequences</taxon>
        <taxon>metagenomes</taxon>
        <taxon>ecological metagenomes</taxon>
    </lineage>
</organism>
<dbReference type="EMBL" id="UOFZ01000046">
    <property type="protein sequence ID" value="VAX12516.1"/>
    <property type="molecule type" value="Genomic_DNA"/>
</dbReference>
<feature type="transmembrane region" description="Helical" evidence="1">
    <location>
        <begin position="201"/>
        <end position="221"/>
    </location>
</feature>
<feature type="transmembrane region" description="Helical" evidence="1">
    <location>
        <begin position="265"/>
        <end position="283"/>
    </location>
</feature>
<name>A0A3B1B2K6_9ZZZZ</name>
<dbReference type="AlphaFoldDB" id="A0A3B1B2K6"/>
<proteinExistence type="predicted"/>
<keyword evidence="1" id="KW-0472">Membrane</keyword>
<accession>A0A3B1B2K6</accession>
<dbReference type="PANTHER" id="PTHR36840:SF1">
    <property type="entry name" value="BLL5714 PROTEIN"/>
    <property type="match status" value="1"/>
</dbReference>
<feature type="transmembrane region" description="Helical" evidence="1">
    <location>
        <begin position="164"/>
        <end position="181"/>
    </location>
</feature>
<reference evidence="2" key="1">
    <citation type="submission" date="2018-06" db="EMBL/GenBank/DDBJ databases">
        <authorList>
            <person name="Zhirakovskaya E."/>
        </authorList>
    </citation>
    <scope>NUCLEOTIDE SEQUENCE</scope>
</reference>
<evidence type="ECO:0008006" key="3">
    <source>
        <dbReference type="Google" id="ProtNLM"/>
    </source>
</evidence>
<feature type="transmembrane region" description="Helical" evidence="1">
    <location>
        <begin position="352"/>
        <end position="372"/>
    </location>
</feature>
<feature type="transmembrane region" description="Helical" evidence="1">
    <location>
        <begin position="81"/>
        <end position="99"/>
    </location>
</feature>
<feature type="transmembrane region" description="Helical" evidence="1">
    <location>
        <begin position="20"/>
        <end position="37"/>
    </location>
</feature>
<dbReference type="Pfam" id="PF06772">
    <property type="entry name" value="LtrA"/>
    <property type="match status" value="1"/>
</dbReference>